<dbReference type="Gene3D" id="2.60.120.260">
    <property type="entry name" value="Galactose-binding domain-like"/>
    <property type="match status" value="1"/>
</dbReference>
<feature type="compositionally biased region" description="Acidic residues" evidence="2">
    <location>
        <begin position="679"/>
        <end position="688"/>
    </location>
</feature>
<dbReference type="SUPFAM" id="SSF117281">
    <property type="entry name" value="Kelch motif"/>
    <property type="match status" value="1"/>
</dbReference>
<dbReference type="Pfam" id="PF06588">
    <property type="entry name" value="Muskelin_N"/>
    <property type="match status" value="1"/>
</dbReference>
<keyword evidence="5" id="KW-1185">Reference proteome</keyword>
<keyword evidence="1" id="KW-0677">Repeat</keyword>
<name>A0AAV5GPG0_9BASI</name>
<dbReference type="AlphaFoldDB" id="A0AAV5GPG0"/>
<evidence type="ECO:0000256" key="1">
    <source>
        <dbReference type="ARBA" id="ARBA00022737"/>
    </source>
</evidence>
<feature type="compositionally biased region" description="Low complexity" evidence="2">
    <location>
        <begin position="766"/>
        <end position="777"/>
    </location>
</feature>
<dbReference type="InterPro" id="IPR052456">
    <property type="entry name" value="CTLH_complex_component"/>
</dbReference>
<feature type="compositionally biased region" description="Basic and acidic residues" evidence="2">
    <location>
        <begin position="663"/>
        <end position="678"/>
    </location>
</feature>
<feature type="compositionally biased region" description="Low complexity" evidence="2">
    <location>
        <begin position="997"/>
        <end position="1011"/>
    </location>
</feature>
<accession>A0AAV5GPG0</accession>
<evidence type="ECO:0000313" key="4">
    <source>
        <dbReference type="EMBL" id="GJN91382.1"/>
    </source>
</evidence>
<comment type="caution">
    <text evidence="4">The sequence shown here is derived from an EMBL/GenBank/DDBJ whole genome shotgun (WGS) entry which is preliminary data.</text>
</comment>
<feature type="region of interest" description="Disordered" evidence="2">
    <location>
        <begin position="660"/>
        <end position="690"/>
    </location>
</feature>
<feature type="region of interest" description="Disordered" evidence="2">
    <location>
        <begin position="732"/>
        <end position="787"/>
    </location>
</feature>
<dbReference type="GO" id="GO:0005737">
    <property type="term" value="C:cytoplasm"/>
    <property type="evidence" value="ECO:0007669"/>
    <property type="project" value="TreeGrafter"/>
</dbReference>
<dbReference type="Gene3D" id="2.120.10.80">
    <property type="entry name" value="Kelch-type beta propeller"/>
    <property type="match status" value="2"/>
</dbReference>
<organism evidence="4 5">
    <name type="scientific">Rhodotorula paludigena</name>
    <dbReference type="NCBI Taxonomy" id="86838"/>
    <lineage>
        <taxon>Eukaryota</taxon>
        <taxon>Fungi</taxon>
        <taxon>Dikarya</taxon>
        <taxon>Basidiomycota</taxon>
        <taxon>Pucciniomycotina</taxon>
        <taxon>Microbotryomycetes</taxon>
        <taxon>Sporidiobolales</taxon>
        <taxon>Sporidiobolaceae</taxon>
        <taxon>Rhodotorula</taxon>
    </lineage>
</organism>
<sequence>MEPAWDARALLNTAPLRLALSVHSVSGYHGPFHPDLVLVDRPADESSRWTSPSPESRNHSARRNPGHARRREPEWIILELQQTAIVRRIGFGKTTKPHPCNLADFTIWGGLTPDPLAMEPLLEGGLKNDAAPERFELPIEVGESLSAEGVVKGAAPLPVRYIKIDCHVAANANYSISIWHLFLEGYLPPPSPSTLSAYPLPLPSAETLTRLYESYRQTQTTHLILAHLRRSGPATLPAYTSLLSTLSPAPDDPASPSSFEHPLLTALHTALVQRGAFLECESLLARCLAAGLLREWAPGGAKGHTVARWERLSPAALSPAGQEDGAWPAGRGGHAMVRVGRKIVLFGGWDGTREWGDLWEYELPLTAADESVGSWRCVKAEQGAGSGTGPGPRSCHQLAVDEKEGWVYLLGGRRDDDEDDDEDGVDDGQEQEEHEGRAGQQGNGAMDVDPSSAADPTSLFSAPLRLPTASPSDSSTSPRTLARVASRLERRQQRWKSDFWRYKAVGPGRGTWECLSEDTRREGGPALLFDHAMVVDSATSRLFVFGGKNQPYDPDSPPGSATDDPSVDVGSGGGASKEGRYGGMWCYDIAARSGDPRPSSYAPTPSLSPSASDRLLSRAGHALLLDPTTPGGSTLYIHSGQRNEQYLNDLWAIRLAGVPPEGADERRGRSPLSRRDEPEREEEDEDGEANLWRQGTVLDFPFASSTAASAVPANAAHAAVNHSLIDLSALPASPEASPSRAGFPSTASTSLTRQPTILQIRRLWPSSSSTADGATASEYPSPGFTQRVTLDPHTGVWTLLTGLTRASPASGAGAGTGEDNECLRGVWRRVPGSKRGPLGWEKIDVETHAAAGAGGRYGVEAGAEEAGPMGRYAAQVVYDPLRKEHYVFGGHPDSKEPVNYRLADMWRLRIVDPTPEEALRKAKFLVRKQRFTELCATAPTVLALQYLQNDLADVVDHSSPAESSSFRACMSSLLAAPARMNVEVALDGSGELPPRSPSSSASSSSEHNSGSDMPDAELYAQRHALWEELVRFFPREERQPDARLEDTSRLLRVWESSGRRL</sequence>
<dbReference type="EMBL" id="BQKY01000008">
    <property type="protein sequence ID" value="GJN91382.1"/>
    <property type="molecule type" value="Genomic_DNA"/>
</dbReference>
<feature type="compositionally biased region" description="Low complexity" evidence="2">
    <location>
        <begin position="467"/>
        <end position="480"/>
    </location>
</feature>
<feature type="region of interest" description="Disordered" evidence="2">
    <location>
        <begin position="44"/>
        <end position="68"/>
    </location>
</feature>
<protein>
    <recommendedName>
        <fullName evidence="3">Muskelin N-terminal domain-containing protein</fullName>
    </recommendedName>
</protein>
<feature type="compositionally biased region" description="Polar residues" evidence="2">
    <location>
        <begin position="745"/>
        <end position="757"/>
    </location>
</feature>
<proteinExistence type="predicted"/>
<feature type="domain" description="Muskelin N-terminal" evidence="3">
    <location>
        <begin position="18"/>
        <end position="230"/>
    </location>
</feature>
<feature type="region of interest" description="Disordered" evidence="2">
    <location>
        <begin position="546"/>
        <end position="575"/>
    </location>
</feature>
<evidence type="ECO:0000256" key="2">
    <source>
        <dbReference type="SAM" id="MobiDB-lite"/>
    </source>
</evidence>
<feature type="compositionally biased region" description="Low complexity" evidence="2">
    <location>
        <begin position="732"/>
        <end position="741"/>
    </location>
</feature>
<dbReference type="PANTHER" id="PTHR15526">
    <property type="entry name" value="MUSKELIN"/>
    <property type="match status" value="1"/>
</dbReference>
<dbReference type="Proteomes" id="UP001342314">
    <property type="component" value="Unassembled WGS sequence"/>
</dbReference>
<feature type="compositionally biased region" description="Acidic residues" evidence="2">
    <location>
        <begin position="416"/>
        <end position="433"/>
    </location>
</feature>
<feature type="region of interest" description="Disordered" evidence="2">
    <location>
        <begin position="987"/>
        <end position="1016"/>
    </location>
</feature>
<evidence type="ECO:0000259" key="3">
    <source>
        <dbReference type="Pfam" id="PF06588"/>
    </source>
</evidence>
<reference evidence="4 5" key="1">
    <citation type="submission" date="2021-12" db="EMBL/GenBank/DDBJ databases">
        <title>High titer production of polyol ester of fatty acids by Rhodotorula paludigena BS15 towards product separation-free biomass refinery.</title>
        <authorList>
            <person name="Mano J."/>
            <person name="Ono H."/>
            <person name="Tanaka T."/>
            <person name="Naito K."/>
            <person name="Sushida H."/>
            <person name="Ike M."/>
            <person name="Tokuyasu K."/>
            <person name="Kitaoka M."/>
        </authorList>
    </citation>
    <scope>NUCLEOTIDE SEQUENCE [LARGE SCALE GENOMIC DNA]</scope>
    <source>
        <strain evidence="4 5">BS15</strain>
    </source>
</reference>
<feature type="region of interest" description="Disordered" evidence="2">
    <location>
        <begin position="412"/>
        <end position="482"/>
    </location>
</feature>
<feature type="compositionally biased region" description="Basic residues" evidence="2">
    <location>
        <begin position="59"/>
        <end position="68"/>
    </location>
</feature>
<dbReference type="InterPro" id="IPR015915">
    <property type="entry name" value="Kelch-typ_b-propeller"/>
</dbReference>
<gene>
    <name evidence="4" type="ORF">Rhopal_004403-T1</name>
</gene>
<dbReference type="InterPro" id="IPR010565">
    <property type="entry name" value="Muskelin_N"/>
</dbReference>
<dbReference type="PANTHER" id="PTHR15526:SF5">
    <property type="entry name" value="MUSKELIN"/>
    <property type="match status" value="1"/>
</dbReference>
<evidence type="ECO:0000313" key="5">
    <source>
        <dbReference type="Proteomes" id="UP001342314"/>
    </source>
</evidence>